<comment type="caution">
    <text evidence="2">The sequence shown here is derived from an EMBL/GenBank/DDBJ whole genome shotgun (WGS) entry which is preliminary data.</text>
</comment>
<feature type="region of interest" description="Disordered" evidence="1">
    <location>
        <begin position="574"/>
        <end position="704"/>
    </location>
</feature>
<feature type="region of interest" description="Disordered" evidence="1">
    <location>
        <begin position="722"/>
        <end position="748"/>
    </location>
</feature>
<organism evidence="2 3">
    <name type="scientific">Populus tomentosa</name>
    <name type="common">Chinese white poplar</name>
    <dbReference type="NCBI Taxonomy" id="118781"/>
    <lineage>
        <taxon>Eukaryota</taxon>
        <taxon>Viridiplantae</taxon>
        <taxon>Streptophyta</taxon>
        <taxon>Embryophyta</taxon>
        <taxon>Tracheophyta</taxon>
        <taxon>Spermatophyta</taxon>
        <taxon>Magnoliopsida</taxon>
        <taxon>eudicotyledons</taxon>
        <taxon>Gunneridae</taxon>
        <taxon>Pentapetalae</taxon>
        <taxon>rosids</taxon>
        <taxon>fabids</taxon>
        <taxon>Malpighiales</taxon>
        <taxon>Salicaceae</taxon>
        <taxon>Saliceae</taxon>
        <taxon>Populus</taxon>
    </lineage>
</organism>
<accession>A0A8X8CQI7</accession>
<feature type="compositionally biased region" description="Polar residues" evidence="1">
    <location>
        <begin position="410"/>
        <end position="421"/>
    </location>
</feature>
<dbReference type="PANTHER" id="PTHR33737:SF2">
    <property type="entry name" value="OS12G0102700 PROTEIN"/>
    <property type="match status" value="1"/>
</dbReference>
<dbReference type="EMBL" id="JAAWWB010000011">
    <property type="protein sequence ID" value="KAG6771921.1"/>
    <property type="molecule type" value="Genomic_DNA"/>
</dbReference>
<feature type="compositionally biased region" description="Basic and acidic residues" evidence="1">
    <location>
        <begin position="678"/>
        <end position="693"/>
    </location>
</feature>
<feature type="compositionally biased region" description="Basic and acidic residues" evidence="1">
    <location>
        <begin position="723"/>
        <end position="735"/>
    </location>
</feature>
<feature type="region of interest" description="Disordered" evidence="1">
    <location>
        <begin position="317"/>
        <end position="369"/>
    </location>
</feature>
<name>A0A8X8CQI7_POPTO</name>
<feature type="compositionally biased region" description="Polar residues" evidence="1">
    <location>
        <begin position="580"/>
        <end position="589"/>
    </location>
</feature>
<dbReference type="Proteomes" id="UP000886885">
    <property type="component" value="Chromosome 6A"/>
</dbReference>
<feature type="region of interest" description="Disordered" evidence="1">
    <location>
        <begin position="399"/>
        <end position="431"/>
    </location>
</feature>
<evidence type="ECO:0000313" key="2">
    <source>
        <dbReference type="EMBL" id="KAG6771921.1"/>
    </source>
</evidence>
<keyword evidence="3" id="KW-1185">Reference proteome</keyword>
<gene>
    <name evidence="2" type="ORF">POTOM_023316</name>
</gene>
<dbReference type="GO" id="GO:0008017">
    <property type="term" value="F:microtubule binding"/>
    <property type="evidence" value="ECO:0007669"/>
    <property type="project" value="InterPro"/>
</dbReference>
<feature type="region of interest" description="Disordered" evidence="1">
    <location>
        <begin position="210"/>
        <end position="303"/>
    </location>
</feature>
<dbReference type="PANTHER" id="PTHR33737">
    <property type="entry name" value="OS05G0121800 PROTEIN"/>
    <property type="match status" value="1"/>
</dbReference>
<feature type="compositionally biased region" description="Polar residues" evidence="1">
    <location>
        <begin position="667"/>
        <end position="677"/>
    </location>
</feature>
<feature type="compositionally biased region" description="Basic and acidic residues" evidence="1">
    <location>
        <begin position="323"/>
        <end position="336"/>
    </location>
</feature>
<reference evidence="2" key="1">
    <citation type="journal article" date="2020" name="bioRxiv">
        <title>Hybrid origin of Populus tomentosa Carr. identified through genome sequencing and phylogenomic analysis.</title>
        <authorList>
            <person name="An X."/>
            <person name="Gao K."/>
            <person name="Chen Z."/>
            <person name="Li J."/>
            <person name="Yang X."/>
            <person name="Yang X."/>
            <person name="Zhou J."/>
            <person name="Guo T."/>
            <person name="Zhao T."/>
            <person name="Huang S."/>
            <person name="Miao D."/>
            <person name="Khan W.U."/>
            <person name="Rao P."/>
            <person name="Ye M."/>
            <person name="Lei B."/>
            <person name="Liao W."/>
            <person name="Wang J."/>
            <person name="Ji L."/>
            <person name="Li Y."/>
            <person name="Guo B."/>
            <person name="Mustafa N.S."/>
            <person name="Li S."/>
            <person name="Yun Q."/>
            <person name="Keller S.R."/>
            <person name="Mao J."/>
            <person name="Zhang R."/>
            <person name="Strauss S.H."/>
        </authorList>
    </citation>
    <scope>NUCLEOTIDE SEQUENCE</scope>
    <source>
        <strain evidence="2">GM15</strain>
        <tissue evidence="2">Leaf</tissue>
    </source>
</reference>
<dbReference type="AlphaFoldDB" id="A0A8X8CQI7"/>
<dbReference type="InterPro" id="IPR045882">
    <property type="entry name" value="GPT1/2"/>
</dbReference>
<proteinExistence type="predicted"/>
<feature type="compositionally biased region" description="Polar residues" evidence="1">
    <location>
        <begin position="640"/>
        <end position="651"/>
    </location>
</feature>
<protein>
    <submittedName>
        <fullName evidence="2">Uncharacterized protein</fullName>
    </submittedName>
</protein>
<evidence type="ECO:0000313" key="3">
    <source>
        <dbReference type="Proteomes" id="UP000886885"/>
    </source>
</evidence>
<feature type="compositionally biased region" description="Basic and acidic residues" evidence="1">
    <location>
        <begin position="229"/>
        <end position="258"/>
    </location>
</feature>
<sequence>MNESEQNFIFEEKTLSLIDVSFEDDCLYNSPSHDFHVRFSGLLLNNHLISSSFFLLFTLIKLILVLQTSFNLNISVATWSSKCADTKIGAENNLGFAEANNTQSELDSFDGGELGPDPIKSMEPERVKKNTKYNLRKSLAWNSAFFTSAGVLEPEELSSMIGCEKHMLPGIEEDIHTSSDSISTLASDNLTLVNLEEADLFGDIRASIQRSTKGPGVENSRSKVGSPKTESKTIRSSEKVDAASRNRVPASEKVDIASRNKLKARAAPNKPNAIMPGTEKTAKQSVPINGESKSLHRPPKIVGRVGPILAPASKRASLGANRVKVERAKDNPENAKKIAGRGAKVPALSGPRNAVPRPTLPVKSSLRSSSAMKTALTASSSIDSSGSLSSDCSSKYSLNSVRRESDSRTGNHSSSGSNVKTTLKFPSRNKNQSACSHLSPYLKSVAKLSSSISPASSISEWSSASLSPISTLNKMSNSSRSSFDISSCKDASGDSDASQVLDSQYHLNDENSVGPGTQVGLLGESVKKVPTGSSSVLHPDSVKPSGLRLPSPKIGFFDGGIVIPTCDLSIMQARPAARTPNRSKQSHTALPSGLPGFRAGSVSPSGGSKNAKLGKLQPARTTLRGTKISDQAAALGMKSKSPSPLQESSNAAPRASSALKNEKHSGSKSLKAQSRKSFQGERKSNLKAEKTGSEECGTSLKDTDSGFTEGNGNACFLMDQNETESKSDAPGKDTEITLGNGLHDKTTSLSSIPKAESMTSLEKVGEDVVCSQNYIKNSLPSLHGTNEKKKASTEDQVDGLTKQIGAVDFYNELHKEAIGDSLSLSQDDVGRVASGIQEEFKQLSKPTCSPNPAMASTIVEAEKAEAGIEKASVEDQVDGLTKQIGAVDFHLEMHKEAVGDSLCLSQDDVSRVDSGTQEEFKELPKPTCSPVPAIASSVVDAEKEEAGIHKATAEDQVDGSTKLGDFLSLSQDDVGRVASGIQEEFKELSKPTCSPTPVIASTMVEAEKAEAGIEKASVEDPIDGLIKQIVALDIHPKVHKEVVGDSLSLSKDYVSRVNSCIQEEFKELLKPACSPTPAMASTTVEVQMAEAATLLNPATTHGKSEDGETS</sequence>
<evidence type="ECO:0000256" key="1">
    <source>
        <dbReference type="SAM" id="MobiDB-lite"/>
    </source>
</evidence>
<dbReference type="OrthoDB" id="1931260at2759"/>